<keyword evidence="5 7" id="KW-0808">Transferase</keyword>
<dbReference type="EMBL" id="CP020557">
    <property type="protein sequence ID" value="ARF66984.1"/>
    <property type="molecule type" value="Genomic_DNA"/>
</dbReference>
<dbReference type="Gene3D" id="3.20.20.60">
    <property type="entry name" value="Phosphoenolpyruvate-binding domains"/>
    <property type="match status" value="1"/>
</dbReference>
<feature type="binding site" evidence="7 9">
    <location>
        <position position="118"/>
    </location>
    <ligand>
        <name>3-methyl-2-oxobutanoate</name>
        <dbReference type="ChEBI" id="CHEBI:11851"/>
    </ligand>
</feature>
<dbReference type="InterPro" id="IPR015813">
    <property type="entry name" value="Pyrv/PenolPyrv_kinase-like_dom"/>
</dbReference>
<dbReference type="UniPathway" id="UPA00028">
    <property type="reaction ID" value="UER00003"/>
</dbReference>
<evidence type="ECO:0000256" key="4">
    <source>
        <dbReference type="ARBA" id="ARBA00022655"/>
    </source>
</evidence>
<comment type="function">
    <text evidence="6 7">Catalyzes the reversible reaction in which hydroxymethyl group from 5,10-methylenetetrahydrofolate is transferred onto alpha-ketoisovalerate to form ketopantoate.</text>
</comment>
<reference evidence="11 12" key="1">
    <citation type="submission" date="2017-03" db="EMBL/GenBank/DDBJ databases">
        <title>Paenibacillus larvae genome sequencing.</title>
        <authorList>
            <person name="Dingman D.W."/>
        </authorList>
    </citation>
    <scope>NUCLEOTIDE SEQUENCE [LARGE SCALE GENOMIC DNA]</scope>
    <source>
        <strain evidence="11 12">SAG 10367</strain>
    </source>
</reference>
<dbReference type="Proteomes" id="UP000192727">
    <property type="component" value="Chromosome"/>
</dbReference>
<evidence type="ECO:0000256" key="8">
    <source>
        <dbReference type="PIRSR" id="PIRSR000388-1"/>
    </source>
</evidence>
<dbReference type="HAMAP" id="MF_00156">
    <property type="entry name" value="PanB"/>
    <property type="match status" value="1"/>
</dbReference>
<comment type="pathway">
    <text evidence="1 7">Cofactor biosynthesis; (R)-pantothenate biosynthesis; (R)-pantoate from 3-methyl-2-oxobutanoate: step 1/2.</text>
</comment>
<keyword evidence="7 10" id="KW-0479">Metal-binding</keyword>
<dbReference type="RefSeq" id="WP_083038572.1">
    <property type="nucleotide sequence ID" value="NZ_CP020557.1"/>
</dbReference>
<dbReference type="NCBIfam" id="NF001452">
    <property type="entry name" value="PRK00311.1"/>
    <property type="match status" value="1"/>
</dbReference>
<dbReference type="NCBIfam" id="TIGR00222">
    <property type="entry name" value="panB"/>
    <property type="match status" value="1"/>
</dbReference>
<dbReference type="Pfam" id="PF02548">
    <property type="entry name" value="Pantoate_transf"/>
    <property type="match status" value="1"/>
</dbReference>
<organism evidence="11 12">
    <name type="scientific">Paenibacillus larvae subsp. pulvifaciens</name>
    <dbReference type="NCBI Taxonomy" id="1477"/>
    <lineage>
        <taxon>Bacteria</taxon>
        <taxon>Bacillati</taxon>
        <taxon>Bacillota</taxon>
        <taxon>Bacilli</taxon>
        <taxon>Bacillales</taxon>
        <taxon>Paenibacillaceae</taxon>
        <taxon>Paenibacillus</taxon>
    </lineage>
</organism>
<comment type="cofactor">
    <cofactor evidence="7 10">
        <name>Mg(2+)</name>
        <dbReference type="ChEBI" id="CHEBI:18420"/>
    </cofactor>
    <text evidence="7 10">Binds 1 Mg(2+) ion per subunit.</text>
</comment>
<proteinExistence type="inferred from homology"/>
<evidence type="ECO:0000313" key="11">
    <source>
        <dbReference type="EMBL" id="ARF66984.1"/>
    </source>
</evidence>
<dbReference type="GO" id="GO:0032259">
    <property type="term" value="P:methylation"/>
    <property type="evidence" value="ECO:0007669"/>
    <property type="project" value="UniProtKB-KW"/>
</dbReference>
<comment type="similarity">
    <text evidence="2 7">Belongs to the PanB family.</text>
</comment>
<dbReference type="CDD" id="cd06557">
    <property type="entry name" value="KPHMT-like"/>
    <property type="match status" value="1"/>
</dbReference>
<dbReference type="GO" id="GO:0005737">
    <property type="term" value="C:cytoplasm"/>
    <property type="evidence" value="ECO:0007669"/>
    <property type="project" value="UniProtKB-SubCell"/>
</dbReference>
<evidence type="ECO:0000256" key="3">
    <source>
        <dbReference type="ARBA" id="ARBA00011424"/>
    </source>
</evidence>
<comment type="subunit">
    <text evidence="3 7">Homodecamer; pentamer of dimers.</text>
</comment>
<accession>A0A1V0UP81</accession>
<feature type="binding site" evidence="7 9">
    <location>
        <begin position="49"/>
        <end position="50"/>
    </location>
    <ligand>
        <name>3-methyl-2-oxobutanoate</name>
        <dbReference type="ChEBI" id="CHEBI:11851"/>
    </ligand>
</feature>
<feature type="binding site" evidence="7 9">
    <location>
        <position position="88"/>
    </location>
    <ligand>
        <name>3-methyl-2-oxobutanoate</name>
        <dbReference type="ChEBI" id="CHEBI:11851"/>
    </ligand>
</feature>
<dbReference type="PANTHER" id="PTHR20881">
    <property type="entry name" value="3-METHYL-2-OXOBUTANOATE HYDROXYMETHYLTRANSFERASE"/>
    <property type="match status" value="1"/>
</dbReference>
<evidence type="ECO:0000256" key="7">
    <source>
        <dbReference type="HAMAP-Rule" id="MF_00156"/>
    </source>
</evidence>
<dbReference type="GO" id="GO:0015940">
    <property type="term" value="P:pantothenate biosynthetic process"/>
    <property type="evidence" value="ECO:0007669"/>
    <property type="project" value="UniProtKB-UniRule"/>
</dbReference>
<dbReference type="PIRSF" id="PIRSF000388">
    <property type="entry name" value="Pantoate_hydroxy_MeTrfase"/>
    <property type="match status" value="1"/>
</dbReference>
<feature type="active site" description="Proton acceptor" evidence="7 8">
    <location>
        <position position="187"/>
    </location>
</feature>
<dbReference type="GO" id="GO:0003864">
    <property type="term" value="F:3-methyl-2-oxobutanoate hydroxymethyltransferase activity"/>
    <property type="evidence" value="ECO:0007669"/>
    <property type="project" value="UniProtKB-UniRule"/>
</dbReference>
<keyword evidence="4 7" id="KW-0566">Pantothenate biosynthesis</keyword>
<gene>
    <name evidence="7" type="primary">panB</name>
    <name evidence="11" type="ORF">B7C51_02960</name>
</gene>
<evidence type="ECO:0000256" key="10">
    <source>
        <dbReference type="PIRSR" id="PIRSR000388-3"/>
    </source>
</evidence>
<dbReference type="AlphaFoldDB" id="A0A1V0UP81"/>
<evidence type="ECO:0000256" key="6">
    <source>
        <dbReference type="ARBA" id="ARBA00056497"/>
    </source>
</evidence>
<comment type="subcellular location">
    <subcellularLocation>
        <location evidence="7">Cytoplasm</location>
    </subcellularLocation>
</comment>
<feature type="binding site" evidence="7 10">
    <location>
        <position position="120"/>
    </location>
    <ligand>
        <name>Mg(2+)</name>
        <dbReference type="ChEBI" id="CHEBI:18420"/>
    </ligand>
</feature>
<dbReference type="GO" id="GO:0008168">
    <property type="term" value="F:methyltransferase activity"/>
    <property type="evidence" value="ECO:0007669"/>
    <property type="project" value="UniProtKB-KW"/>
</dbReference>
<dbReference type="GO" id="GO:0000287">
    <property type="term" value="F:magnesium ion binding"/>
    <property type="evidence" value="ECO:0007669"/>
    <property type="project" value="TreeGrafter"/>
</dbReference>
<evidence type="ECO:0000256" key="2">
    <source>
        <dbReference type="ARBA" id="ARBA00008676"/>
    </source>
</evidence>
<feature type="binding site" evidence="7 10">
    <location>
        <position position="49"/>
    </location>
    <ligand>
        <name>Mg(2+)</name>
        <dbReference type="ChEBI" id="CHEBI:18420"/>
    </ligand>
</feature>
<dbReference type="FunFam" id="3.20.20.60:FF:000003">
    <property type="entry name" value="3-methyl-2-oxobutanoate hydroxymethyltransferase"/>
    <property type="match status" value="1"/>
</dbReference>
<evidence type="ECO:0000256" key="1">
    <source>
        <dbReference type="ARBA" id="ARBA00005033"/>
    </source>
</evidence>
<comment type="catalytic activity">
    <reaction evidence="7">
        <text>(6R)-5,10-methylene-5,6,7,8-tetrahydrofolate + 3-methyl-2-oxobutanoate + H2O = 2-dehydropantoate + (6S)-5,6,7,8-tetrahydrofolate</text>
        <dbReference type="Rhea" id="RHEA:11824"/>
        <dbReference type="ChEBI" id="CHEBI:11561"/>
        <dbReference type="ChEBI" id="CHEBI:11851"/>
        <dbReference type="ChEBI" id="CHEBI:15377"/>
        <dbReference type="ChEBI" id="CHEBI:15636"/>
        <dbReference type="ChEBI" id="CHEBI:57453"/>
        <dbReference type="EC" id="2.1.2.11"/>
    </reaction>
</comment>
<keyword evidence="11" id="KW-0489">Methyltransferase</keyword>
<dbReference type="InterPro" id="IPR040442">
    <property type="entry name" value="Pyrv_kinase-like_dom_sf"/>
</dbReference>
<dbReference type="PANTHER" id="PTHR20881:SF0">
    <property type="entry name" value="3-METHYL-2-OXOBUTANOATE HYDROXYMETHYLTRANSFERASE"/>
    <property type="match status" value="1"/>
</dbReference>
<evidence type="ECO:0000256" key="9">
    <source>
        <dbReference type="PIRSR" id="PIRSR000388-2"/>
    </source>
</evidence>
<keyword evidence="7" id="KW-0963">Cytoplasm</keyword>
<protein>
    <recommendedName>
        <fullName evidence="7">3-methyl-2-oxobutanoate hydroxymethyltransferase</fullName>
        <ecNumber evidence="7">2.1.2.11</ecNumber>
    </recommendedName>
    <alternativeName>
        <fullName evidence="7">Ketopantoate hydroxymethyltransferase</fullName>
        <shortName evidence="7">KPHMT</shortName>
    </alternativeName>
</protein>
<dbReference type="InterPro" id="IPR003700">
    <property type="entry name" value="Pantoate_hydroxy_MeTrfase"/>
</dbReference>
<name>A0A1V0UP81_9BACL</name>
<evidence type="ECO:0000256" key="5">
    <source>
        <dbReference type="ARBA" id="ARBA00022679"/>
    </source>
</evidence>
<evidence type="ECO:0000313" key="12">
    <source>
        <dbReference type="Proteomes" id="UP000192727"/>
    </source>
</evidence>
<dbReference type="EC" id="2.1.2.11" evidence="7"/>
<feature type="binding site" evidence="7 10">
    <location>
        <position position="88"/>
    </location>
    <ligand>
        <name>Mg(2+)</name>
        <dbReference type="ChEBI" id="CHEBI:18420"/>
    </ligand>
</feature>
<sequence>METNRKPLTTAKIKSMKKEGIPITMITAYDYPSAMLAEEAGVDMILVGDSLGNVVLGYDSTLPVTVDDMIYHTKAVTRAVKSAFVVTDMPFMTYHGSLDQTLYHARRIMREGLGKAVKLEGGAEIAPAVKALTQAGVPVVGHLGLTPQSVHQIGGYRVQGKNSDQARELLKDALAIQEAGAFCLVLELVTDELAAWITDQLSIPTIGIGAGPSCDGQVLVFHDAVGYESKPWPKKFVKTYVHAGELIRDGITQFVNEVRNRQFPAGEHTFKMDQEAVDRLYGNKGN</sequence>
<dbReference type="SUPFAM" id="SSF51621">
    <property type="entry name" value="Phosphoenolpyruvate/pyruvate domain"/>
    <property type="match status" value="1"/>
</dbReference>
<keyword evidence="7 10" id="KW-0460">Magnesium</keyword>